<dbReference type="CDD" id="cd03225">
    <property type="entry name" value="ABC_cobalt_CbiO_domain1"/>
    <property type="match status" value="2"/>
</dbReference>
<comment type="caution">
    <text evidence="5">The sequence shown here is derived from an EMBL/GenBank/DDBJ whole genome shotgun (WGS) entry which is preliminary data.</text>
</comment>
<dbReference type="InterPro" id="IPR017871">
    <property type="entry name" value="ABC_transporter-like_CS"/>
</dbReference>
<dbReference type="InterPro" id="IPR015856">
    <property type="entry name" value="ABC_transpr_CbiO/EcfA_su"/>
</dbReference>
<dbReference type="InterPro" id="IPR003439">
    <property type="entry name" value="ABC_transporter-like_ATP-bd"/>
</dbReference>
<feature type="domain" description="ABC transporter" evidence="4">
    <location>
        <begin position="257"/>
        <end position="437"/>
    </location>
</feature>
<dbReference type="GO" id="GO:0043190">
    <property type="term" value="C:ATP-binding cassette (ABC) transporter complex"/>
    <property type="evidence" value="ECO:0007669"/>
    <property type="project" value="TreeGrafter"/>
</dbReference>
<evidence type="ECO:0000256" key="3">
    <source>
        <dbReference type="ARBA" id="ARBA00022840"/>
    </source>
</evidence>
<keyword evidence="2" id="KW-0547">Nucleotide-binding</keyword>
<accession>X1AYK6</accession>
<dbReference type="InterPro" id="IPR003593">
    <property type="entry name" value="AAA+_ATPase"/>
</dbReference>
<dbReference type="InterPro" id="IPR050095">
    <property type="entry name" value="ECF_ABC_transporter_ATP-bd"/>
</dbReference>
<dbReference type="PROSITE" id="PS50893">
    <property type="entry name" value="ABC_TRANSPORTER_2"/>
    <property type="match status" value="2"/>
</dbReference>
<dbReference type="Gene3D" id="3.40.50.300">
    <property type="entry name" value="P-loop containing nucleotide triphosphate hydrolases"/>
    <property type="match status" value="2"/>
</dbReference>
<feature type="domain" description="ABC transporter" evidence="4">
    <location>
        <begin position="2"/>
        <end position="242"/>
    </location>
</feature>
<reference evidence="5" key="1">
    <citation type="journal article" date="2014" name="Front. Microbiol.">
        <title>High frequency of phylogenetically diverse reductive dehalogenase-homologous genes in deep subseafloor sedimentary metagenomes.</title>
        <authorList>
            <person name="Kawai M."/>
            <person name="Futagami T."/>
            <person name="Toyoda A."/>
            <person name="Takaki Y."/>
            <person name="Nishi S."/>
            <person name="Hori S."/>
            <person name="Arai W."/>
            <person name="Tsubouchi T."/>
            <person name="Morono Y."/>
            <person name="Uchiyama I."/>
            <person name="Ito T."/>
            <person name="Fujiyama A."/>
            <person name="Inagaki F."/>
            <person name="Takami H."/>
        </authorList>
    </citation>
    <scope>NUCLEOTIDE SEQUENCE</scope>
    <source>
        <strain evidence="5">Expedition CK06-06</strain>
    </source>
</reference>
<feature type="non-terminal residue" evidence="5">
    <location>
        <position position="440"/>
    </location>
</feature>
<dbReference type="PANTHER" id="PTHR43553">
    <property type="entry name" value="HEAVY METAL TRANSPORTER"/>
    <property type="match status" value="1"/>
</dbReference>
<organism evidence="5">
    <name type="scientific">marine sediment metagenome</name>
    <dbReference type="NCBI Taxonomy" id="412755"/>
    <lineage>
        <taxon>unclassified sequences</taxon>
        <taxon>metagenomes</taxon>
        <taxon>ecological metagenomes</taxon>
    </lineage>
</organism>
<dbReference type="EMBL" id="BART01001980">
    <property type="protein sequence ID" value="GAG74257.1"/>
    <property type="molecule type" value="Genomic_DNA"/>
</dbReference>
<dbReference type="Pfam" id="PF00005">
    <property type="entry name" value="ABC_tran"/>
    <property type="match status" value="2"/>
</dbReference>
<proteinExistence type="predicted"/>
<evidence type="ECO:0000256" key="2">
    <source>
        <dbReference type="ARBA" id="ARBA00022741"/>
    </source>
</evidence>
<dbReference type="AlphaFoldDB" id="X1AYK6"/>
<evidence type="ECO:0000259" key="4">
    <source>
        <dbReference type="PROSITE" id="PS50893"/>
    </source>
</evidence>
<name>X1AYK6_9ZZZZ</name>
<keyword evidence="3" id="KW-0067">ATP-binding</keyword>
<gene>
    <name evidence="5" type="ORF">S01H4_06428</name>
</gene>
<sequence length="440" mass="48366">MIEIEELCVHYPDRLNPAIDRVTETIESGEVIVLTGPSGCGKSTLCRVLAGFIPGMIPAKVAGEVNVDGESVWAADPARIATRLGLIQQDPDAQICTLNVWEEVAFGPENLCLAPDEVTSRVEKSLDFVGITHLVERETTTLSGGEKQRLAIASILAMRPEVILLDEPTANLDPEGAKTVFDLLGNLRESEGRTLIVVEHRLEPLLTLNPRLLILDEGAIVTRRATRRHMDLDELGLRAHWDLHPPSIEKGREKAALIVEDLSFGYSDASLFEHFSLGLRSGEILGVIGPNGGGKTTLLRLIAGLEHPSKGRVVRSKDSTLGYVFQHPHQQIFERTVRGEFEIEGGITQERLRHTLSEAKLAGLEEVPPLSLSLGEQRRLTLATALSRDPDLILLDEPFIGQDRWNVMWIVSQILTARQRGAVTLLVSHDIPLVAALCDR</sequence>
<dbReference type="SUPFAM" id="SSF52540">
    <property type="entry name" value="P-loop containing nucleoside triphosphate hydrolases"/>
    <property type="match status" value="2"/>
</dbReference>
<dbReference type="SMART" id="SM00382">
    <property type="entry name" value="AAA"/>
    <property type="match status" value="2"/>
</dbReference>
<evidence type="ECO:0000313" key="5">
    <source>
        <dbReference type="EMBL" id="GAG74257.1"/>
    </source>
</evidence>
<dbReference type="GO" id="GO:0042626">
    <property type="term" value="F:ATPase-coupled transmembrane transporter activity"/>
    <property type="evidence" value="ECO:0007669"/>
    <property type="project" value="TreeGrafter"/>
</dbReference>
<protein>
    <recommendedName>
        <fullName evidence="4">ABC transporter domain-containing protein</fullName>
    </recommendedName>
</protein>
<evidence type="ECO:0000256" key="1">
    <source>
        <dbReference type="ARBA" id="ARBA00022448"/>
    </source>
</evidence>
<dbReference type="InterPro" id="IPR027417">
    <property type="entry name" value="P-loop_NTPase"/>
</dbReference>
<dbReference type="GO" id="GO:0016887">
    <property type="term" value="F:ATP hydrolysis activity"/>
    <property type="evidence" value="ECO:0007669"/>
    <property type="project" value="InterPro"/>
</dbReference>
<dbReference type="PROSITE" id="PS00211">
    <property type="entry name" value="ABC_TRANSPORTER_1"/>
    <property type="match status" value="2"/>
</dbReference>
<dbReference type="GO" id="GO:0005524">
    <property type="term" value="F:ATP binding"/>
    <property type="evidence" value="ECO:0007669"/>
    <property type="project" value="UniProtKB-KW"/>
</dbReference>
<keyword evidence="1" id="KW-0813">Transport</keyword>